<reference evidence="3" key="1">
    <citation type="submission" date="2017-02" db="UniProtKB">
        <authorList>
            <consortium name="WormBaseParasite"/>
        </authorList>
    </citation>
    <scope>IDENTIFICATION</scope>
</reference>
<accession>A0A0N5BHE7</accession>
<feature type="compositionally biased region" description="Basic and acidic residues" evidence="1">
    <location>
        <begin position="215"/>
        <end position="235"/>
    </location>
</feature>
<sequence length="395" mass="46190">MGRREGVYYYYEVLAPLREKFFDYLSSPMTTIKTLIWVIFILITLRFIVDIFSHTKFVKNFLRWKSWISFFYKLKYRLQRKSALKLDELTDQELKEKLEILLECREQNLTFHYTSRKKCEKLKEIVELISNCRLRQLEEDLKKRSKATKKTGKKISSTKGGKNVKESKDPDSHAESDVESDGKEPNNSKKKNTKNKKDDDKESSSSNNNEDESESKEKEKGDDKDDADKDSEDKSKRKKKAKKKEEEEDDEEESNDDKSDPNINPSILLDITQDVVDDELKDIYSLKDLVTCKSEDDFFKEDVFAGSKKKIIVDLLNKSIRNRKSATEKRKNQGEKKEGDLLIPDSTQSEREKDNDGNTEDEVSVKNRHAKNAPKQQADFWIIKNMDDINDEISK</sequence>
<feature type="compositionally biased region" description="Basic and acidic residues" evidence="1">
    <location>
        <begin position="325"/>
        <end position="340"/>
    </location>
</feature>
<keyword evidence="2" id="KW-1185">Reference proteome</keyword>
<feature type="region of interest" description="Disordered" evidence="1">
    <location>
        <begin position="145"/>
        <end position="270"/>
    </location>
</feature>
<dbReference type="Proteomes" id="UP000046392">
    <property type="component" value="Unplaced"/>
</dbReference>
<name>A0A0N5BHE7_STREA</name>
<proteinExistence type="predicted"/>
<organism evidence="2 3">
    <name type="scientific">Strongyloides papillosus</name>
    <name type="common">Intestinal threadworm</name>
    <dbReference type="NCBI Taxonomy" id="174720"/>
    <lineage>
        <taxon>Eukaryota</taxon>
        <taxon>Metazoa</taxon>
        <taxon>Ecdysozoa</taxon>
        <taxon>Nematoda</taxon>
        <taxon>Chromadorea</taxon>
        <taxon>Rhabditida</taxon>
        <taxon>Tylenchina</taxon>
        <taxon>Panagrolaimomorpha</taxon>
        <taxon>Strongyloidoidea</taxon>
        <taxon>Strongyloididae</taxon>
        <taxon>Strongyloides</taxon>
    </lineage>
</organism>
<dbReference type="WBParaSite" id="SPAL_0000538900.1">
    <property type="protein sequence ID" value="SPAL_0000538900.1"/>
    <property type="gene ID" value="SPAL_0000538900"/>
</dbReference>
<feature type="region of interest" description="Disordered" evidence="1">
    <location>
        <begin position="322"/>
        <end position="380"/>
    </location>
</feature>
<feature type="compositionally biased region" description="Basic and acidic residues" evidence="1">
    <location>
        <begin position="163"/>
        <end position="187"/>
    </location>
</feature>
<dbReference type="AlphaFoldDB" id="A0A0N5BHE7"/>
<feature type="compositionally biased region" description="Acidic residues" evidence="1">
    <location>
        <begin position="246"/>
        <end position="255"/>
    </location>
</feature>
<dbReference type="STRING" id="174720.A0A0N5BHE7"/>
<evidence type="ECO:0000256" key="1">
    <source>
        <dbReference type="SAM" id="MobiDB-lite"/>
    </source>
</evidence>
<evidence type="ECO:0000313" key="2">
    <source>
        <dbReference type="Proteomes" id="UP000046392"/>
    </source>
</evidence>
<protein>
    <submittedName>
        <fullName evidence="3">BAG domain-containing protein</fullName>
    </submittedName>
</protein>
<evidence type="ECO:0000313" key="3">
    <source>
        <dbReference type="WBParaSite" id="SPAL_0000538900.1"/>
    </source>
</evidence>